<evidence type="ECO:0000256" key="2">
    <source>
        <dbReference type="SAM" id="Phobius"/>
    </source>
</evidence>
<evidence type="ECO:0000256" key="1">
    <source>
        <dbReference type="SAM" id="MobiDB-lite"/>
    </source>
</evidence>
<proteinExistence type="predicted"/>
<dbReference type="AlphaFoldDB" id="A0A517TAK6"/>
<dbReference type="Gene3D" id="2.30.30.700">
    <property type="entry name" value="SLA1 homology domain 1"/>
    <property type="match status" value="2"/>
</dbReference>
<sequence>MKTSECLQENPSKFFHGILRLFCSTVMSLLLLHTANADLGEVRQWRDVQGNTTNAIFVRVEGSDAILKLPQGGIIRAPINGFSDEDQAQIINDSAEQGLRLWTDQLGNQLFGEFTRYRAGKVYVKSDRGVPRNFPFESLSLADQHFVMDQLSGSISINDQPQPSHERLEEPRGWERSSGFHFEGQLDRLLPSRKLLLAVNGITWVVPADEFSMTDLDYLREHYAGTNLAVHVPRYPKNQRPPEVASAGSPPSAAASFPRGPAGFPMRTNPTQRIQAGSIAAMTPPQNMQTQQQERMARAGLNSPDPFEEMRERNQALSDGITERQNQRMAAMHKWMQGRLVCEHCEREAPEGYRAGDLCPHCHPGDAKPGAGSAPLQVAQSNQSGQSNSGNNSSTSGGRISGRGIAGLFKLGFWGVIGLGALFGWLRRQM</sequence>
<accession>A0A517TAK6</accession>
<feature type="compositionally biased region" description="Polar residues" evidence="1">
    <location>
        <begin position="154"/>
        <end position="163"/>
    </location>
</feature>
<keyword evidence="4" id="KW-1185">Reference proteome</keyword>
<dbReference type="Proteomes" id="UP000319976">
    <property type="component" value="Chromosome"/>
</dbReference>
<feature type="region of interest" description="Disordered" evidence="1">
    <location>
        <begin position="154"/>
        <end position="173"/>
    </location>
</feature>
<feature type="transmembrane region" description="Helical" evidence="2">
    <location>
        <begin position="404"/>
        <end position="426"/>
    </location>
</feature>
<keyword evidence="2" id="KW-0472">Membrane</keyword>
<feature type="compositionally biased region" description="Low complexity" evidence="1">
    <location>
        <begin position="245"/>
        <end position="259"/>
    </location>
</feature>
<evidence type="ECO:0000313" key="3">
    <source>
        <dbReference type="EMBL" id="QDT65407.1"/>
    </source>
</evidence>
<reference evidence="3 4" key="1">
    <citation type="submission" date="2019-02" db="EMBL/GenBank/DDBJ databases">
        <title>Deep-cultivation of Planctomycetes and their phenomic and genomic characterization uncovers novel biology.</title>
        <authorList>
            <person name="Wiegand S."/>
            <person name="Jogler M."/>
            <person name="Boedeker C."/>
            <person name="Pinto D."/>
            <person name="Vollmers J."/>
            <person name="Rivas-Marin E."/>
            <person name="Kohn T."/>
            <person name="Peeters S.H."/>
            <person name="Heuer A."/>
            <person name="Rast P."/>
            <person name="Oberbeckmann S."/>
            <person name="Bunk B."/>
            <person name="Jeske O."/>
            <person name="Meyerdierks A."/>
            <person name="Storesund J.E."/>
            <person name="Kallscheuer N."/>
            <person name="Luecker S."/>
            <person name="Lage O.M."/>
            <person name="Pohl T."/>
            <person name="Merkel B.J."/>
            <person name="Hornburger P."/>
            <person name="Mueller R.-W."/>
            <person name="Bruemmer F."/>
            <person name="Labrenz M."/>
            <person name="Spormann A.M."/>
            <person name="Op den Camp H."/>
            <person name="Overmann J."/>
            <person name="Amann R."/>
            <person name="Jetten M.S.M."/>
            <person name="Mascher T."/>
            <person name="Medema M.H."/>
            <person name="Devos D.P."/>
            <person name="Kaster A.-K."/>
            <person name="Ovreas L."/>
            <person name="Rohde M."/>
            <person name="Galperin M.Y."/>
            <person name="Jogler C."/>
        </authorList>
    </citation>
    <scope>NUCLEOTIDE SEQUENCE [LARGE SCALE GENOMIC DNA]</scope>
    <source>
        <strain evidence="3 4">V22</strain>
    </source>
</reference>
<feature type="compositionally biased region" description="Basic and acidic residues" evidence="1">
    <location>
        <begin position="164"/>
        <end position="173"/>
    </location>
</feature>
<feature type="compositionally biased region" description="Low complexity" evidence="1">
    <location>
        <begin position="381"/>
        <end position="398"/>
    </location>
</feature>
<dbReference type="KEGG" id="chya:V22_26600"/>
<dbReference type="EMBL" id="CP036316">
    <property type="protein sequence ID" value="QDT65407.1"/>
    <property type="molecule type" value="Genomic_DNA"/>
</dbReference>
<name>A0A517TAK6_9PLAN</name>
<feature type="region of interest" description="Disordered" evidence="1">
    <location>
        <begin position="236"/>
        <end position="259"/>
    </location>
</feature>
<evidence type="ECO:0000313" key="4">
    <source>
        <dbReference type="Proteomes" id="UP000319976"/>
    </source>
</evidence>
<evidence type="ECO:0008006" key="5">
    <source>
        <dbReference type="Google" id="ProtNLM"/>
    </source>
</evidence>
<protein>
    <recommendedName>
        <fullName evidence="5">SLA1 homology domain-containing protein</fullName>
    </recommendedName>
</protein>
<feature type="region of interest" description="Disordered" evidence="1">
    <location>
        <begin position="368"/>
        <end position="398"/>
    </location>
</feature>
<keyword evidence="2" id="KW-1133">Transmembrane helix</keyword>
<keyword evidence="2" id="KW-0812">Transmembrane</keyword>
<gene>
    <name evidence="3" type="ORF">V22_26600</name>
</gene>
<organism evidence="3 4">
    <name type="scientific">Calycomorphotria hydatis</name>
    <dbReference type="NCBI Taxonomy" id="2528027"/>
    <lineage>
        <taxon>Bacteria</taxon>
        <taxon>Pseudomonadati</taxon>
        <taxon>Planctomycetota</taxon>
        <taxon>Planctomycetia</taxon>
        <taxon>Planctomycetales</taxon>
        <taxon>Planctomycetaceae</taxon>
        <taxon>Calycomorphotria</taxon>
    </lineage>
</organism>